<evidence type="ECO:0008006" key="4">
    <source>
        <dbReference type="Google" id="ProtNLM"/>
    </source>
</evidence>
<accession>A0ABN9MFE3</accession>
<sequence length="232" mass="27104">MLEQQVVGGEQAKNKDLKEKQKRRKKYADERKKELIEALQNVDEDGGDRMLLNVYESIQEELQAKSKHLEKIQKKLKAADIEIEDLHSEFERDRDDYLVTIRRQERDLLLFQQMLDQIQPLIRRDCNYSNLDKIRREASWDEDSSSWRIPEITVQKTSLPSAPGLPSAKPKRTSSRENGEHHLGEDRYKAMLCKSDSENLASNYFRFKRASQILSSDPMKSLGRRPDSPTIT</sequence>
<organism evidence="2 3">
    <name type="scientific">Ranitomeya imitator</name>
    <name type="common">mimic poison frog</name>
    <dbReference type="NCBI Taxonomy" id="111125"/>
    <lineage>
        <taxon>Eukaryota</taxon>
        <taxon>Metazoa</taxon>
        <taxon>Chordata</taxon>
        <taxon>Craniata</taxon>
        <taxon>Vertebrata</taxon>
        <taxon>Euteleostomi</taxon>
        <taxon>Amphibia</taxon>
        <taxon>Batrachia</taxon>
        <taxon>Anura</taxon>
        <taxon>Neobatrachia</taxon>
        <taxon>Hyloidea</taxon>
        <taxon>Dendrobatidae</taxon>
        <taxon>Dendrobatinae</taxon>
        <taxon>Ranitomeya</taxon>
    </lineage>
</organism>
<reference evidence="2" key="1">
    <citation type="submission" date="2023-07" db="EMBL/GenBank/DDBJ databases">
        <authorList>
            <person name="Stuckert A."/>
        </authorList>
    </citation>
    <scope>NUCLEOTIDE SEQUENCE</scope>
</reference>
<evidence type="ECO:0000313" key="3">
    <source>
        <dbReference type="Proteomes" id="UP001176940"/>
    </source>
</evidence>
<dbReference type="EMBL" id="CAUEEQ010067658">
    <property type="protein sequence ID" value="CAJ0965477.1"/>
    <property type="molecule type" value="Genomic_DNA"/>
</dbReference>
<comment type="caution">
    <text evidence="2">The sequence shown here is derived from an EMBL/GenBank/DDBJ whole genome shotgun (WGS) entry which is preliminary data.</text>
</comment>
<keyword evidence="3" id="KW-1185">Reference proteome</keyword>
<dbReference type="Proteomes" id="UP001176940">
    <property type="component" value="Unassembled WGS sequence"/>
</dbReference>
<feature type="region of interest" description="Disordered" evidence="1">
    <location>
        <begin position="1"/>
        <end position="25"/>
    </location>
</feature>
<name>A0ABN9MFE3_9NEOB</name>
<feature type="compositionally biased region" description="Basic and acidic residues" evidence="1">
    <location>
        <begin position="174"/>
        <end position="184"/>
    </location>
</feature>
<evidence type="ECO:0000256" key="1">
    <source>
        <dbReference type="SAM" id="MobiDB-lite"/>
    </source>
</evidence>
<feature type="region of interest" description="Disordered" evidence="1">
    <location>
        <begin position="157"/>
        <end position="184"/>
    </location>
</feature>
<protein>
    <recommendedName>
        <fullName evidence="4">KIF17</fullName>
    </recommendedName>
</protein>
<evidence type="ECO:0000313" key="2">
    <source>
        <dbReference type="EMBL" id="CAJ0965477.1"/>
    </source>
</evidence>
<gene>
    <name evidence="2" type="ORF">RIMI_LOCUS20327926</name>
</gene>
<proteinExistence type="predicted"/>